<dbReference type="OrthoDB" id="2291423at2"/>
<dbReference type="EMBL" id="CP031933">
    <property type="protein sequence ID" value="AYE38406.1"/>
    <property type="molecule type" value="Genomic_DNA"/>
</dbReference>
<dbReference type="AlphaFoldDB" id="A0A386PR49"/>
<dbReference type="RefSeq" id="WP_120142655.1">
    <property type="nucleotide sequence ID" value="NZ_CP031933.2"/>
</dbReference>
<evidence type="ECO:0000313" key="2">
    <source>
        <dbReference type="Proteomes" id="UP000267208"/>
    </source>
</evidence>
<gene>
    <name evidence="1" type="ORF">D1B17_07050</name>
</gene>
<evidence type="ECO:0008006" key="3">
    <source>
        <dbReference type="Google" id="ProtNLM"/>
    </source>
</evidence>
<dbReference type="Proteomes" id="UP000267208">
    <property type="component" value="Chromosome"/>
</dbReference>
<keyword evidence="2" id="KW-1185">Reference proteome</keyword>
<reference evidence="2" key="1">
    <citation type="submission" date="2018-08" db="EMBL/GenBank/DDBJ databases">
        <title>Genome of Lactobacillus sp. HBUAS52074.</title>
        <authorList>
            <person name="Guo Z."/>
            <person name="Zhang Z.D."/>
        </authorList>
    </citation>
    <scope>NUCLEOTIDE SEQUENCE [LARGE SCALE GENOMIC DNA]</scope>
    <source>
        <strain evidence="2">HBUAS52074</strain>
    </source>
</reference>
<protein>
    <recommendedName>
        <fullName evidence="3">DUF3168 domain-containing protein</fullName>
    </recommendedName>
</protein>
<accession>A0A386PR49</accession>
<evidence type="ECO:0000313" key="1">
    <source>
        <dbReference type="EMBL" id="AYE38406.1"/>
    </source>
</evidence>
<dbReference type="KEGG" id="lzh:D1B17_07050"/>
<proteinExistence type="predicted"/>
<organism evidence="1 2">
    <name type="scientific">Companilactobacillus zhachilii</name>
    <dbReference type="NCBI Taxonomy" id="2304606"/>
    <lineage>
        <taxon>Bacteria</taxon>
        <taxon>Bacillati</taxon>
        <taxon>Bacillota</taxon>
        <taxon>Bacilli</taxon>
        <taxon>Lactobacillales</taxon>
        <taxon>Lactobacillaceae</taxon>
        <taxon>Companilactobacillus</taxon>
    </lineage>
</organism>
<name>A0A386PR49_9LACO</name>
<sequence>MVNISPTRDLMTSALKVLSQFGIPVFDTEDSDSAEYPQISFYVENSSNNNISKNEVRSAYTLCVDYYDIKNNNNDQMMDNCYEIKQLLQHLNLSNYNCRYSGYDDRTLTDTSTSQILRRYNLMIDYYISERIVI</sequence>